<gene>
    <name evidence="1" type="ORF">DFL_005377</name>
</gene>
<reference evidence="1 2" key="1">
    <citation type="submission" date="2019-01" db="EMBL/GenBank/DDBJ databases">
        <title>Intercellular communication is required for trap formation in the nematode-trapping fungus Duddingtonia flagrans.</title>
        <authorList>
            <person name="Youssar L."/>
            <person name="Wernet V."/>
            <person name="Hensel N."/>
            <person name="Hildebrandt H.-G."/>
            <person name="Fischer R."/>
        </authorList>
    </citation>
    <scope>NUCLEOTIDE SEQUENCE [LARGE SCALE GENOMIC DNA]</scope>
    <source>
        <strain evidence="1 2">CBS H-5679</strain>
    </source>
</reference>
<name>A0A437A7G5_ARTFL</name>
<comment type="caution">
    <text evidence="1">The sequence shown here is derived from an EMBL/GenBank/DDBJ whole genome shotgun (WGS) entry which is preliminary data.</text>
</comment>
<sequence length="82" mass="8955">MELLGNSKSELERKLSKVARSNAGSGLDLNDPVPKNFKHILPKPEIAKALSLNIGKLKIDGANSLNLSSDYLNRWHCLLDSG</sequence>
<dbReference type="GeneID" id="93587688"/>
<evidence type="ECO:0000313" key="2">
    <source>
        <dbReference type="Proteomes" id="UP000283090"/>
    </source>
</evidence>
<accession>A0A437A7G5</accession>
<dbReference type="VEuPathDB" id="FungiDB:DFL_005377"/>
<dbReference type="EMBL" id="SAEB01000006">
    <property type="protein sequence ID" value="RVD87134.1"/>
    <property type="molecule type" value="Genomic_DNA"/>
</dbReference>
<organism evidence="1 2">
    <name type="scientific">Arthrobotrys flagrans</name>
    <name type="common">Nematode-trapping fungus</name>
    <name type="synonym">Trichothecium flagrans</name>
    <dbReference type="NCBI Taxonomy" id="97331"/>
    <lineage>
        <taxon>Eukaryota</taxon>
        <taxon>Fungi</taxon>
        <taxon>Dikarya</taxon>
        <taxon>Ascomycota</taxon>
        <taxon>Pezizomycotina</taxon>
        <taxon>Orbiliomycetes</taxon>
        <taxon>Orbiliales</taxon>
        <taxon>Orbiliaceae</taxon>
        <taxon>Arthrobotrys</taxon>
    </lineage>
</organism>
<dbReference type="RefSeq" id="XP_067492678.1">
    <property type="nucleotide sequence ID" value="XM_067634628.1"/>
</dbReference>
<keyword evidence="2" id="KW-1185">Reference proteome</keyword>
<dbReference type="Proteomes" id="UP000283090">
    <property type="component" value="Unassembled WGS sequence"/>
</dbReference>
<dbReference type="AlphaFoldDB" id="A0A437A7G5"/>
<evidence type="ECO:0000313" key="1">
    <source>
        <dbReference type="EMBL" id="RVD87134.1"/>
    </source>
</evidence>
<protein>
    <submittedName>
        <fullName evidence="1">Uncharacterized protein</fullName>
    </submittedName>
</protein>
<proteinExistence type="predicted"/>